<dbReference type="GO" id="GO:0005524">
    <property type="term" value="F:ATP binding"/>
    <property type="evidence" value="ECO:0007669"/>
    <property type="project" value="UniProtKB-KW"/>
</dbReference>
<dbReference type="PROSITE" id="PS00211">
    <property type="entry name" value="ABC_TRANSPORTER_1"/>
    <property type="match status" value="1"/>
</dbReference>
<dbReference type="AlphaFoldDB" id="A0A917RZV5"/>
<dbReference type="PANTHER" id="PTHR43394">
    <property type="entry name" value="ATP-DEPENDENT PERMEASE MDL1, MITOCHONDRIAL"/>
    <property type="match status" value="1"/>
</dbReference>
<accession>A0A917RZV5</accession>
<evidence type="ECO:0000256" key="5">
    <source>
        <dbReference type="ARBA" id="ARBA00022741"/>
    </source>
</evidence>
<reference evidence="12" key="1">
    <citation type="journal article" date="2014" name="Int. J. Syst. Evol. Microbiol.">
        <title>Complete genome sequence of Corynebacterium casei LMG S-19264T (=DSM 44701T), isolated from a smear-ripened cheese.</title>
        <authorList>
            <consortium name="US DOE Joint Genome Institute (JGI-PGF)"/>
            <person name="Walter F."/>
            <person name="Albersmeier A."/>
            <person name="Kalinowski J."/>
            <person name="Ruckert C."/>
        </authorList>
    </citation>
    <scope>NUCLEOTIDE SEQUENCE</scope>
    <source>
        <strain evidence="12">JCM 15325</strain>
    </source>
</reference>
<dbReference type="Gene3D" id="3.40.50.300">
    <property type="entry name" value="P-loop containing nucleotide triphosphate hydrolases"/>
    <property type="match status" value="1"/>
</dbReference>
<feature type="domain" description="ABC transmembrane type-1" evidence="11">
    <location>
        <begin position="17"/>
        <end position="298"/>
    </location>
</feature>
<feature type="transmembrane region" description="Helical" evidence="9">
    <location>
        <begin position="155"/>
        <end position="174"/>
    </location>
</feature>
<dbReference type="GO" id="GO:0015421">
    <property type="term" value="F:ABC-type oligopeptide transporter activity"/>
    <property type="evidence" value="ECO:0007669"/>
    <property type="project" value="TreeGrafter"/>
</dbReference>
<proteinExistence type="predicted"/>
<evidence type="ECO:0000256" key="8">
    <source>
        <dbReference type="ARBA" id="ARBA00023136"/>
    </source>
</evidence>
<dbReference type="SUPFAM" id="SSF52540">
    <property type="entry name" value="P-loop containing nucleoside triphosphate hydrolases"/>
    <property type="match status" value="1"/>
</dbReference>
<comment type="caution">
    <text evidence="12">The sequence shown here is derived from an EMBL/GenBank/DDBJ whole genome shotgun (WGS) entry which is preliminary data.</text>
</comment>
<feature type="transmembrane region" description="Helical" evidence="9">
    <location>
        <begin position="52"/>
        <end position="76"/>
    </location>
</feature>
<keyword evidence="6" id="KW-0067">ATP-binding</keyword>
<gene>
    <name evidence="12" type="ORF">GCM10007968_11100</name>
</gene>
<organism evidence="12 13">
    <name type="scientific">Sporolactobacillus putidus</name>
    <dbReference type="NCBI Taxonomy" id="492735"/>
    <lineage>
        <taxon>Bacteria</taxon>
        <taxon>Bacillati</taxon>
        <taxon>Bacillota</taxon>
        <taxon>Bacilli</taxon>
        <taxon>Bacillales</taxon>
        <taxon>Sporolactobacillaceae</taxon>
        <taxon>Sporolactobacillus</taxon>
    </lineage>
</organism>
<evidence type="ECO:0000256" key="1">
    <source>
        <dbReference type="ARBA" id="ARBA00004651"/>
    </source>
</evidence>
<evidence type="ECO:0000259" key="11">
    <source>
        <dbReference type="PROSITE" id="PS50929"/>
    </source>
</evidence>
<dbReference type="PROSITE" id="PS50929">
    <property type="entry name" value="ABC_TM1F"/>
    <property type="match status" value="1"/>
</dbReference>
<dbReference type="Proteomes" id="UP000654670">
    <property type="component" value="Unassembled WGS sequence"/>
</dbReference>
<dbReference type="Pfam" id="PF00005">
    <property type="entry name" value="ABC_tran"/>
    <property type="match status" value="1"/>
</dbReference>
<dbReference type="Gene3D" id="1.20.1560.10">
    <property type="entry name" value="ABC transporter type 1, transmembrane domain"/>
    <property type="match status" value="1"/>
</dbReference>
<feature type="domain" description="ABC transporter" evidence="10">
    <location>
        <begin position="338"/>
        <end position="576"/>
    </location>
</feature>
<dbReference type="InterPro" id="IPR003439">
    <property type="entry name" value="ABC_transporter-like_ATP-bd"/>
</dbReference>
<evidence type="ECO:0000256" key="9">
    <source>
        <dbReference type="SAM" id="Phobius"/>
    </source>
</evidence>
<dbReference type="SUPFAM" id="SSF90123">
    <property type="entry name" value="ABC transporter transmembrane region"/>
    <property type="match status" value="1"/>
</dbReference>
<keyword evidence="7 9" id="KW-1133">Transmembrane helix</keyword>
<dbReference type="InterPro" id="IPR017871">
    <property type="entry name" value="ABC_transporter-like_CS"/>
</dbReference>
<evidence type="ECO:0000259" key="10">
    <source>
        <dbReference type="PROSITE" id="PS50893"/>
    </source>
</evidence>
<dbReference type="InterPro" id="IPR039421">
    <property type="entry name" value="Type_1_exporter"/>
</dbReference>
<feature type="transmembrane region" description="Helical" evidence="9">
    <location>
        <begin position="272"/>
        <end position="297"/>
    </location>
</feature>
<dbReference type="PROSITE" id="PS50893">
    <property type="entry name" value="ABC_TRANSPORTER_2"/>
    <property type="match status" value="1"/>
</dbReference>
<keyword evidence="3" id="KW-1003">Cell membrane</keyword>
<dbReference type="PANTHER" id="PTHR43394:SF1">
    <property type="entry name" value="ATP-BINDING CASSETTE SUB-FAMILY B MEMBER 10, MITOCHONDRIAL"/>
    <property type="match status" value="1"/>
</dbReference>
<dbReference type="Pfam" id="PF00664">
    <property type="entry name" value="ABC_membrane"/>
    <property type="match status" value="1"/>
</dbReference>
<dbReference type="InterPro" id="IPR003593">
    <property type="entry name" value="AAA+_ATPase"/>
</dbReference>
<feature type="transmembrane region" description="Helical" evidence="9">
    <location>
        <begin position="238"/>
        <end position="260"/>
    </location>
</feature>
<protein>
    <submittedName>
        <fullName evidence="12">ABC transporter</fullName>
    </submittedName>
</protein>
<dbReference type="InterPro" id="IPR011527">
    <property type="entry name" value="ABC1_TM_dom"/>
</dbReference>
<sequence length="586" mass="65529">MDYLKIYWKRYRLKFMIAIAFLTGEALADLMQPAMMSRIVDQGVARSDVSFIIHYGMLMLLITLVGAICACVRNVLSVDVSQNFAMDLRQDLYMKIQGFSQNNIDRFGSATLITRLTNDVTRVQTFANGLMRVMMKAPIVGIGSLLMAIRLNPRLSVTLIAIAPIIALLIYLNMKISYPYYRKVQSALDRVNMSMQEYLSGIRVVKVFSRFSYEEERFRKNNRNLGNLSTSAAKVGSLFGPLVNLSINSGIIAIIWFGGIGVNNGTMQVGSIIAFISYMMQILFAVMVVNGAFNMFVRARASAERIGEVIREENDMFFPDSDDEEQSRSVVKAQKGRLTFRHVSFSYVKNAEHTEPFIKDISFDVNPGETVGIIGPIASGKTTLVNLLLRFYDPDKGEIILDGRNIKTFSEDHLRRKLAVVPQKSLLFSGSVRENIRWGDEKASDEAILKAAVTAEADGFIRSTPHGFDAMIGQGGVNFSGGQKQRIAIARALIRRPEVLILDDATSAVDARTDGRIRKKLKNLDDRLTCIIISQRISSIIDADKIIVMDNGKIEAIGTHDHLFKTSSLYREICRTQFEEEGDENG</sequence>
<evidence type="ECO:0000256" key="4">
    <source>
        <dbReference type="ARBA" id="ARBA00022692"/>
    </source>
</evidence>
<dbReference type="GO" id="GO:0016887">
    <property type="term" value="F:ATP hydrolysis activity"/>
    <property type="evidence" value="ECO:0007669"/>
    <property type="project" value="InterPro"/>
</dbReference>
<dbReference type="EMBL" id="BMOK01000003">
    <property type="protein sequence ID" value="GGL48710.1"/>
    <property type="molecule type" value="Genomic_DNA"/>
</dbReference>
<dbReference type="FunFam" id="3.40.50.300:FF:000221">
    <property type="entry name" value="Multidrug ABC transporter ATP-binding protein"/>
    <property type="match status" value="1"/>
</dbReference>
<dbReference type="InterPro" id="IPR036640">
    <property type="entry name" value="ABC1_TM_sf"/>
</dbReference>
<dbReference type="InterPro" id="IPR027417">
    <property type="entry name" value="P-loop_NTPase"/>
</dbReference>
<keyword evidence="8 9" id="KW-0472">Membrane</keyword>
<evidence type="ECO:0000313" key="13">
    <source>
        <dbReference type="Proteomes" id="UP000654670"/>
    </source>
</evidence>
<name>A0A917RZV5_9BACL</name>
<dbReference type="GO" id="GO:0005886">
    <property type="term" value="C:plasma membrane"/>
    <property type="evidence" value="ECO:0007669"/>
    <property type="project" value="UniProtKB-SubCell"/>
</dbReference>
<dbReference type="SMART" id="SM00382">
    <property type="entry name" value="AAA"/>
    <property type="match status" value="1"/>
</dbReference>
<evidence type="ECO:0000256" key="3">
    <source>
        <dbReference type="ARBA" id="ARBA00022475"/>
    </source>
</evidence>
<keyword evidence="2" id="KW-0813">Transport</keyword>
<evidence type="ECO:0000256" key="2">
    <source>
        <dbReference type="ARBA" id="ARBA00022448"/>
    </source>
</evidence>
<evidence type="ECO:0000256" key="6">
    <source>
        <dbReference type="ARBA" id="ARBA00022840"/>
    </source>
</evidence>
<comment type="subcellular location">
    <subcellularLocation>
        <location evidence="1">Cell membrane</location>
        <topology evidence="1">Multi-pass membrane protein</topology>
    </subcellularLocation>
</comment>
<reference evidence="12" key="2">
    <citation type="submission" date="2020-09" db="EMBL/GenBank/DDBJ databases">
        <authorList>
            <person name="Sun Q."/>
            <person name="Ohkuma M."/>
        </authorList>
    </citation>
    <scope>NUCLEOTIDE SEQUENCE</scope>
    <source>
        <strain evidence="12">JCM 15325</strain>
    </source>
</reference>
<keyword evidence="13" id="KW-1185">Reference proteome</keyword>
<feature type="transmembrane region" description="Helical" evidence="9">
    <location>
        <begin position="130"/>
        <end position="149"/>
    </location>
</feature>
<keyword evidence="5" id="KW-0547">Nucleotide-binding</keyword>
<keyword evidence="4 9" id="KW-0812">Transmembrane</keyword>
<dbReference type="RefSeq" id="WP_188802078.1">
    <property type="nucleotide sequence ID" value="NZ_BMOK01000003.1"/>
</dbReference>
<evidence type="ECO:0000313" key="12">
    <source>
        <dbReference type="EMBL" id="GGL48710.1"/>
    </source>
</evidence>
<dbReference type="CDD" id="cd18548">
    <property type="entry name" value="ABC_6TM_Tm287_like"/>
    <property type="match status" value="1"/>
</dbReference>
<evidence type="ECO:0000256" key="7">
    <source>
        <dbReference type="ARBA" id="ARBA00022989"/>
    </source>
</evidence>